<dbReference type="AlphaFoldDB" id="A0A9Q0FLC7"/>
<dbReference type="CDD" id="cd00590">
    <property type="entry name" value="RRM_SF"/>
    <property type="match status" value="1"/>
</dbReference>
<dbReference type="Proteomes" id="UP001141552">
    <property type="component" value="Unassembled WGS sequence"/>
</dbReference>
<keyword evidence="5" id="KW-1185">Reference proteome</keyword>
<keyword evidence="1" id="KW-0694">RNA-binding</keyword>
<dbReference type="InterPro" id="IPR035979">
    <property type="entry name" value="RBD_domain_sf"/>
</dbReference>
<dbReference type="InterPro" id="IPR012677">
    <property type="entry name" value="Nucleotide-bd_a/b_plait_sf"/>
</dbReference>
<evidence type="ECO:0000313" key="5">
    <source>
        <dbReference type="Proteomes" id="UP001141552"/>
    </source>
</evidence>
<dbReference type="PROSITE" id="PS50102">
    <property type="entry name" value="RRM"/>
    <property type="match status" value="1"/>
</dbReference>
<dbReference type="EMBL" id="JAKUCV010004929">
    <property type="protein sequence ID" value="KAJ4833498.1"/>
    <property type="molecule type" value="Genomic_DNA"/>
</dbReference>
<evidence type="ECO:0000256" key="2">
    <source>
        <dbReference type="SAM" id="MobiDB-lite"/>
    </source>
</evidence>
<dbReference type="OrthoDB" id="1750508at2759"/>
<organism evidence="4 5">
    <name type="scientific">Turnera subulata</name>
    <dbReference type="NCBI Taxonomy" id="218843"/>
    <lineage>
        <taxon>Eukaryota</taxon>
        <taxon>Viridiplantae</taxon>
        <taxon>Streptophyta</taxon>
        <taxon>Embryophyta</taxon>
        <taxon>Tracheophyta</taxon>
        <taxon>Spermatophyta</taxon>
        <taxon>Magnoliopsida</taxon>
        <taxon>eudicotyledons</taxon>
        <taxon>Gunneridae</taxon>
        <taxon>Pentapetalae</taxon>
        <taxon>rosids</taxon>
        <taxon>fabids</taxon>
        <taxon>Malpighiales</taxon>
        <taxon>Passifloraceae</taxon>
        <taxon>Turnera</taxon>
    </lineage>
</organism>
<gene>
    <name evidence="4" type="ORF">Tsubulata_007991</name>
</gene>
<dbReference type="Gene3D" id="3.30.70.330">
    <property type="match status" value="1"/>
</dbReference>
<dbReference type="PANTHER" id="PTHR34427">
    <property type="entry name" value="DUF4283 DOMAIN PROTEIN"/>
    <property type="match status" value="1"/>
</dbReference>
<accession>A0A9Q0FLC7</accession>
<comment type="caution">
    <text evidence="4">The sequence shown here is derived from an EMBL/GenBank/DDBJ whole genome shotgun (WGS) entry which is preliminary data.</text>
</comment>
<evidence type="ECO:0000256" key="1">
    <source>
        <dbReference type="PROSITE-ProRule" id="PRU00176"/>
    </source>
</evidence>
<feature type="compositionally biased region" description="Pro residues" evidence="2">
    <location>
        <begin position="24"/>
        <end position="38"/>
    </location>
</feature>
<dbReference type="Pfam" id="PF00076">
    <property type="entry name" value="RRM_1"/>
    <property type="match status" value="1"/>
</dbReference>
<name>A0A9Q0FLC7_9ROSI</name>
<protein>
    <recommendedName>
        <fullName evidence="3">RRM domain-containing protein</fullName>
    </recommendedName>
</protein>
<dbReference type="PANTHER" id="PTHR34427:SF5">
    <property type="entry name" value="DUF4283 DOMAIN-CONTAINING PROTEIN"/>
    <property type="match status" value="1"/>
</dbReference>
<dbReference type="SMART" id="SM00360">
    <property type="entry name" value="RRM"/>
    <property type="match status" value="1"/>
</dbReference>
<dbReference type="SUPFAM" id="SSF54928">
    <property type="entry name" value="RNA-binding domain, RBD"/>
    <property type="match status" value="1"/>
</dbReference>
<feature type="domain" description="RRM" evidence="3">
    <location>
        <begin position="90"/>
        <end position="167"/>
    </location>
</feature>
<feature type="compositionally biased region" description="Polar residues" evidence="2">
    <location>
        <begin position="58"/>
        <end position="68"/>
    </location>
</feature>
<proteinExistence type="predicted"/>
<reference evidence="4" key="1">
    <citation type="submission" date="2022-02" db="EMBL/GenBank/DDBJ databases">
        <authorList>
            <person name="Henning P.M."/>
            <person name="McCubbin A.G."/>
            <person name="Shore J.S."/>
        </authorList>
    </citation>
    <scope>NUCLEOTIDE SEQUENCE</scope>
    <source>
        <strain evidence="4">F60SS</strain>
        <tissue evidence="4">Leaves</tissue>
    </source>
</reference>
<dbReference type="InterPro" id="IPR000504">
    <property type="entry name" value="RRM_dom"/>
</dbReference>
<sequence length="414" mass="46542">MWDNIPLKFPTVGTLPTYPKSPGLQPPPPPPPLQPIQFPPRYLNHPPNKPKQPKHRIQNPSPSSNTQKPVLFSKWNRKATLSAIESDQLLNVYCENLPISWTTSDILSTLSTYGEIVDIYIPSKKSKSGKRFGFTRFKKGFGQKRILETISTVPVRKGFLRASWAKKKATGADDPQHQKQHPISNNRVVLGKSFAQSIRGPAESKEIRNPLGSSSLLFNPLIETLNWLSSCAFGILSIHAEVSEIFEVFKSHGLNDMVISAMGGNSILVQFQSKEKRDSLLNLLPEWIEELFSLFRAWQPGDDTRNRKCWVQLKGVPLQAWSHEFFSNVSSRFGSLIKLSNCTKDRTNLEFTFLQILTTVRQPISWEVRAEIDGTLSLVSCMEIPDSHIPITVHSAHSLIDLISLAAESPTSNR</sequence>
<dbReference type="GO" id="GO:0003723">
    <property type="term" value="F:RNA binding"/>
    <property type="evidence" value="ECO:0007669"/>
    <property type="project" value="UniProtKB-UniRule"/>
</dbReference>
<evidence type="ECO:0000313" key="4">
    <source>
        <dbReference type="EMBL" id="KAJ4833498.1"/>
    </source>
</evidence>
<reference evidence="4" key="2">
    <citation type="journal article" date="2023" name="Plants (Basel)">
        <title>Annotation of the Turnera subulata (Passifloraceae) Draft Genome Reveals the S-Locus Evolved after the Divergence of Turneroideae from Passifloroideae in a Stepwise Manner.</title>
        <authorList>
            <person name="Henning P.M."/>
            <person name="Roalson E.H."/>
            <person name="Mir W."/>
            <person name="McCubbin A.G."/>
            <person name="Shore J.S."/>
        </authorList>
    </citation>
    <scope>NUCLEOTIDE SEQUENCE</scope>
    <source>
        <strain evidence="4">F60SS</strain>
    </source>
</reference>
<evidence type="ECO:0000259" key="3">
    <source>
        <dbReference type="PROSITE" id="PS50102"/>
    </source>
</evidence>
<feature type="region of interest" description="Disordered" evidence="2">
    <location>
        <begin position="13"/>
        <end position="69"/>
    </location>
</feature>